<keyword evidence="4" id="KW-0410">Iron transport</keyword>
<proteinExistence type="inferred from homology"/>
<evidence type="ECO:0000256" key="11">
    <source>
        <dbReference type="PROSITE-ProRule" id="PRU01360"/>
    </source>
</evidence>
<dbReference type="Gene3D" id="2.40.170.20">
    <property type="entry name" value="TonB-dependent receptor, beta-barrel domain"/>
    <property type="match status" value="3"/>
</dbReference>
<protein>
    <submittedName>
        <fullName evidence="17">TonB-dependent receptor</fullName>
    </submittedName>
</protein>
<dbReference type="PANTHER" id="PTHR32552:SF81">
    <property type="entry name" value="TONB-DEPENDENT OUTER MEMBRANE RECEPTOR"/>
    <property type="match status" value="1"/>
</dbReference>
<evidence type="ECO:0000256" key="3">
    <source>
        <dbReference type="ARBA" id="ARBA00022452"/>
    </source>
</evidence>
<sequence length="881" mass="95153">MRKFQLLTASAIALMATSPAFAQDTAPSAPAAEEDEVVVVTATGRAQAAQDVPIAVSVVGAEQLENAGVSDIRGLRQVTPSLQVTTGQSAATGVVLRIRGIGTAGDNPGFEPAVGVFIDGVFRARAGVALSDLPPIDRVEVLRGPQGTLFGRNTSAGALSITTQGPSFDLGGYLEASYGNYDEIEVKGGITGGVTEQLALRVDGGYHKRDGYITDPNTGRDFNNIDRYFVRGQAKFETADVTFRLIGDYAETDEACCGAINTGSGFELFPSGRDTSTAGGFLGFVTSNLINTLAQTPALGGATGRVGIVRPFDREGRQMATSPNRNLTEKVKEWGVSGQLDWNLGDVTLTSITAYRDWRAVRSQDIDFSGADRAYRDGYRTGIKDFTQELRLKGSAFDGKLDWLVGGFYLNEKLNLTDVVRYGTQADQFVDGLFSQLTTSRNALGQPILPLPNGTQLFGTLGAGVPLFGQVAFSQLTGPQQAFVLANPGIRDTFFLPIPRTPDGAGQVADRYKVDTQAFALFTHNIINFTDNLSLTLGLRYNRETKKIDANLNSSVPSCSFWLNPNSALFRQALMSQGASPSNPLGLFGLAHLYTCNPTINSEFNGTYNGKRTEDEFTGTAKLAFKISDNYLLYGGYDRGYKSGGYNLDRGSFDSRLLGGNGAQISDLEFGNELVDAFEVGIKSNPIRGLQINLAGFYQEFKGYQNNSFEGTRFVTRNFAKVISKGIELESVIRPSSNLTFALNYTLLDTEVKDPLAGSDNGKPLTNSPRNVITGAVTWTPQISENVGALFHVDWRTNSDANTINNPLARPYTTNDGYSIVNARVGLNFGEGGRFGIEAYVENLFDTYYNITAFPIPEQGSSFAVYPAPPRFYGVKARVKF</sequence>
<keyword evidence="17" id="KW-0675">Receptor</keyword>
<dbReference type="InterPro" id="IPR039426">
    <property type="entry name" value="TonB-dep_rcpt-like"/>
</dbReference>
<keyword evidence="3 11" id="KW-1134">Transmembrane beta strand</keyword>
<dbReference type="RefSeq" id="WP_075152607.1">
    <property type="nucleotide sequence ID" value="NZ_CP018820.1"/>
</dbReference>
<comment type="subcellular location">
    <subcellularLocation>
        <location evidence="1 11">Cell outer membrane</location>
        <topology evidence="1 11">Multi-pass membrane protein</topology>
    </subcellularLocation>
</comment>
<dbReference type="OrthoDB" id="9760333at2"/>
<evidence type="ECO:0000256" key="10">
    <source>
        <dbReference type="ARBA" id="ARBA00023237"/>
    </source>
</evidence>
<dbReference type="STRING" id="93064.BRX40_18580"/>
<dbReference type="KEGG" id="skr:BRX40_18580"/>
<keyword evidence="5 11" id="KW-0812">Transmembrane</keyword>
<evidence type="ECO:0000256" key="9">
    <source>
        <dbReference type="ARBA" id="ARBA00023136"/>
    </source>
</evidence>
<keyword evidence="9 11" id="KW-0472">Membrane</keyword>
<dbReference type="EMBL" id="QQWO01000007">
    <property type="protein sequence ID" value="RSV03640.1"/>
    <property type="molecule type" value="Genomic_DNA"/>
</dbReference>
<keyword evidence="10 11" id="KW-0998">Cell outer membrane</keyword>
<comment type="similarity">
    <text evidence="11 12">Belongs to the TonB-dependent receptor family.</text>
</comment>
<evidence type="ECO:0000313" key="16">
    <source>
        <dbReference type="EMBL" id="APR54154.1"/>
    </source>
</evidence>
<feature type="domain" description="TonB-dependent receptor plug" evidence="15">
    <location>
        <begin position="49"/>
        <end position="158"/>
    </location>
</feature>
<evidence type="ECO:0000256" key="4">
    <source>
        <dbReference type="ARBA" id="ARBA00022496"/>
    </source>
</evidence>
<feature type="chain" id="PRO_5041797952" evidence="13">
    <location>
        <begin position="23"/>
        <end position="881"/>
    </location>
</feature>
<dbReference type="InterPro" id="IPR012910">
    <property type="entry name" value="Plug_dom"/>
</dbReference>
<evidence type="ECO:0000256" key="12">
    <source>
        <dbReference type="RuleBase" id="RU003357"/>
    </source>
</evidence>
<evidence type="ECO:0000256" key="6">
    <source>
        <dbReference type="ARBA" id="ARBA00023004"/>
    </source>
</evidence>
<evidence type="ECO:0000313" key="18">
    <source>
        <dbReference type="Proteomes" id="UP000185161"/>
    </source>
</evidence>
<dbReference type="GO" id="GO:0006826">
    <property type="term" value="P:iron ion transport"/>
    <property type="evidence" value="ECO:0007669"/>
    <property type="project" value="UniProtKB-KW"/>
</dbReference>
<evidence type="ECO:0000313" key="19">
    <source>
        <dbReference type="Proteomes" id="UP000286681"/>
    </source>
</evidence>
<dbReference type="Pfam" id="PF00593">
    <property type="entry name" value="TonB_dep_Rec_b-barrel"/>
    <property type="match status" value="1"/>
</dbReference>
<dbReference type="InterPro" id="IPR036942">
    <property type="entry name" value="Beta-barrel_TonB_sf"/>
</dbReference>
<feature type="domain" description="TonB-dependent receptor-like beta-barrel" evidence="14">
    <location>
        <begin position="355"/>
        <end position="844"/>
    </location>
</feature>
<dbReference type="Proteomes" id="UP000286681">
    <property type="component" value="Unassembled WGS sequence"/>
</dbReference>
<evidence type="ECO:0000256" key="8">
    <source>
        <dbReference type="ARBA" id="ARBA00023077"/>
    </source>
</evidence>
<reference evidence="16" key="1">
    <citation type="submission" date="2016-12" db="EMBL/GenBank/DDBJ databases">
        <title>Whole genome sequencing of Sphingomonas koreensis.</title>
        <authorList>
            <person name="Conlan S."/>
            <person name="Thomas P.J."/>
            <person name="Mullikin J."/>
            <person name="Palmore T.N."/>
            <person name="Frank K.M."/>
            <person name="Segre J.A."/>
        </authorList>
    </citation>
    <scope>NUCLEOTIDE SEQUENCE</scope>
    <source>
        <strain evidence="16">ABOJV</strain>
    </source>
</reference>
<evidence type="ECO:0000256" key="2">
    <source>
        <dbReference type="ARBA" id="ARBA00022448"/>
    </source>
</evidence>
<dbReference type="GeneID" id="44134569"/>
<evidence type="ECO:0000256" key="5">
    <source>
        <dbReference type="ARBA" id="ARBA00022692"/>
    </source>
</evidence>
<reference evidence="18" key="2">
    <citation type="submission" date="2016-12" db="EMBL/GenBank/DDBJ databases">
        <title>Whole genome sequencing of Sphingomonas sp. ABOJV.</title>
        <authorList>
            <person name="Conlan S."/>
            <person name="Thomas P.J."/>
            <person name="Mullikin J."/>
            <person name="Palmore T.N."/>
            <person name="Frank K.M."/>
            <person name="Segre J.A."/>
        </authorList>
    </citation>
    <scope>NUCLEOTIDE SEQUENCE [LARGE SCALE GENOMIC DNA]</scope>
    <source>
        <strain evidence="18">ABOJV</strain>
    </source>
</reference>
<evidence type="ECO:0000259" key="14">
    <source>
        <dbReference type="Pfam" id="PF00593"/>
    </source>
</evidence>
<keyword evidence="2 11" id="KW-0813">Transport</keyword>
<dbReference type="Pfam" id="PF07715">
    <property type="entry name" value="Plug"/>
    <property type="match status" value="1"/>
</dbReference>
<keyword evidence="13" id="KW-0732">Signal</keyword>
<dbReference type="GO" id="GO:0009279">
    <property type="term" value="C:cell outer membrane"/>
    <property type="evidence" value="ECO:0007669"/>
    <property type="project" value="UniProtKB-SubCell"/>
</dbReference>
<dbReference type="PROSITE" id="PS52016">
    <property type="entry name" value="TONB_DEPENDENT_REC_3"/>
    <property type="match status" value="1"/>
</dbReference>
<reference evidence="17 19" key="3">
    <citation type="submission" date="2018-07" db="EMBL/GenBank/DDBJ databases">
        <title>Genomic and Epidemiologic Investigation of an Indolent Hospital Outbreak.</title>
        <authorList>
            <person name="Johnson R.C."/>
            <person name="Deming C."/>
            <person name="Conlan S."/>
            <person name="Zellmer C.J."/>
            <person name="Michelin A.V."/>
            <person name="Lee-Lin S."/>
            <person name="Thomas P.J."/>
            <person name="Park M."/>
            <person name="Weingarten R.A."/>
            <person name="Less J."/>
            <person name="Dekker J.P."/>
            <person name="Frank K.M."/>
            <person name="Musser K.A."/>
            <person name="Mcquiston J.R."/>
            <person name="Henderson D.K."/>
            <person name="Lau A.F."/>
            <person name="Palmore T.N."/>
            <person name="Segre J.A."/>
        </authorList>
    </citation>
    <scope>NUCLEOTIDE SEQUENCE [LARGE SCALE GENOMIC DNA]</scope>
    <source>
        <strain evidence="17 19">SK-NIH.Env10_0317</strain>
    </source>
</reference>
<keyword evidence="6" id="KW-0408">Iron</keyword>
<organism evidence="16 18">
    <name type="scientific">Sphingomonas koreensis</name>
    <dbReference type="NCBI Taxonomy" id="93064"/>
    <lineage>
        <taxon>Bacteria</taxon>
        <taxon>Pseudomonadati</taxon>
        <taxon>Pseudomonadota</taxon>
        <taxon>Alphaproteobacteria</taxon>
        <taxon>Sphingomonadales</taxon>
        <taxon>Sphingomonadaceae</taxon>
        <taxon>Sphingomonas</taxon>
    </lineage>
</organism>
<dbReference type="SUPFAM" id="SSF56935">
    <property type="entry name" value="Porins"/>
    <property type="match status" value="1"/>
</dbReference>
<evidence type="ECO:0000313" key="17">
    <source>
        <dbReference type="EMBL" id="RSV03640.1"/>
    </source>
</evidence>
<dbReference type="PANTHER" id="PTHR32552">
    <property type="entry name" value="FERRICHROME IRON RECEPTOR-RELATED"/>
    <property type="match status" value="1"/>
</dbReference>
<dbReference type="InterPro" id="IPR000531">
    <property type="entry name" value="Beta-barrel_TonB"/>
</dbReference>
<keyword evidence="18" id="KW-1185">Reference proteome</keyword>
<evidence type="ECO:0000259" key="15">
    <source>
        <dbReference type="Pfam" id="PF07715"/>
    </source>
</evidence>
<dbReference type="AlphaFoldDB" id="A0A1L6JE13"/>
<gene>
    <name evidence="16" type="ORF">BRX40_18580</name>
    <name evidence="17" type="ORF">CA257_10580</name>
</gene>
<evidence type="ECO:0000256" key="13">
    <source>
        <dbReference type="SAM" id="SignalP"/>
    </source>
</evidence>
<keyword evidence="7" id="KW-0406">Ion transport</keyword>
<name>A0A1L6JE13_9SPHN</name>
<dbReference type="Proteomes" id="UP000185161">
    <property type="component" value="Chromosome"/>
</dbReference>
<evidence type="ECO:0000256" key="1">
    <source>
        <dbReference type="ARBA" id="ARBA00004571"/>
    </source>
</evidence>
<accession>A0A1L6JE13</accession>
<keyword evidence="8 12" id="KW-0798">TonB box</keyword>
<dbReference type="EMBL" id="CP018820">
    <property type="protein sequence ID" value="APR54154.1"/>
    <property type="molecule type" value="Genomic_DNA"/>
</dbReference>
<feature type="signal peptide" evidence="13">
    <location>
        <begin position="1"/>
        <end position="22"/>
    </location>
</feature>
<evidence type="ECO:0000256" key="7">
    <source>
        <dbReference type="ARBA" id="ARBA00023065"/>
    </source>
</evidence>